<dbReference type="InterPro" id="IPR008257">
    <property type="entry name" value="Pept_M19"/>
</dbReference>
<keyword evidence="1" id="KW-0862">Zinc</keyword>
<dbReference type="EMBL" id="SPOI01000029">
    <property type="protein sequence ID" value="TIB39614.1"/>
    <property type="molecule type" value="Genomic_DNA"/>
</dbReference>
<dbReference type="GO" id="GO:0006508">
    <property type="term" value="P:proteolysis"/>
    <property type="evidence" value="ECO:0007669"/>
    <property type="project" value="UniProtKB-KW"/>
</dbReference>
<evidence type="ECO:0000256" key="1">
    <source>
        <dbReference type="RuleBase" id="RU341113"/>
    </source>
</evidence>
<dbReference type="PANTHER" id="PTHR10443">
    <property type="entry name" value="MICROSOMAL DIPEPTIDASE"/>
    <property type="match status" value="1"/>
</dbReference>
<comment type="caution">
    <text evidence="3">The sequence shown here is derived from an EMBL/GenBank/DDBJ whole genome shotgun (WGS) entry which is preliminary data.</text>
</comment>
<dbReference type="EMBL" id="SPOF01000006">
    <property type="protein sequence ID" value="TIB15699.1"/>
    <property type="molecule type" value="Genomic_DNA"/>
</dbReference>
<keyword evidence="1" id="KW-0224">Dipeptidase</keyword>
<dbReference type="PANTHER" id="PTHR10443:SF12">
    <property type="entry name" value="DIPEPTIDASE"/>
    <property type="match status" value="1"/>
</dbReference>
<dbReference type="GO" id="GO:0046872">
    <property type="term" value="F:metal ion binding"/>
    <property type="evidence" value="ECO:0007669"/>
    <property type="project" value="UniProtKB-UniRule"/>
</dbReference>
<comment type="catalytic activity">
    <reaction evidence="1">
        <text>an L-aminoacyl-L-amino acid + H2O = 2 an L-alpha-amino acid</text>
        <dbReference type="Rhea" id="RHEA:48940"/>
        <dbReference type="ChEBI" id="CHEBI:15377"/>
        <dbReference type="ChEBI" id="CHEBI:59869"/>
        <dbReference type="ChEBI" id="CHEBI:77460"/>
        <dbReference type="EC" id="3.4.13.19"/>
    </reaction>
</comment>
<dbReference type="PROSITE" id="PS51365">
    <property type="entry name" value="RENAL_DIPEPTIDASE_2"/>
    <property type="match status" value="1"/>
</dbReference>
<keyword evidence="1" id="KW-0482">Metalloprotease</keyword>
<dbReference type="CDD" id="cd01301">
    <property type="entry name" value="rDP_like"/>
    <property type="match status" value="1"/>
</dbReference>
<protein>
    <recommendedName>
        <fullName evidence="1">Dipeptidase</fullName>
        <ecNumber evidence="1">3.4.13.19</ecNumber>
    </recommendedName>
</protein>
<dbReference type="GO" id="GO:0070573">
    <property type="term" value="F:metallodipeptidase activity"/>
    <property type="evidence" value="ECO:0007669"/>
    <property type="project" value="InterPro"/>
</dbReference>
<keyword evidence="1" id="KW-0378">Hydrolase</keyword>
<dbReference type="Proteomes" id="UP000310689">
    <property type="component" value="Unassembled WGS sequence"/>
</dbReference>
<evidence type="ECO:0000313" key="3">
    <source>
        <dbReference type="EMBL" id="TIB39614.1"/>
    </source>
</evidence>
<accession>A0A4T0GNB4</accession>
<evidence type="ECO:0000313" key="5">
    <source>
        <dbReference type="Proteomes" id="UP000310689"/>
    </source>
</evidence>
<gene>
    <name evidence="3" type="ORF">E3P86_01043</name>
    <name evidence="2" type="ORF">E3P90_00698</name>
</gene>
<reference evidence="4 5" key="1">
    <citation type="submission" date="2019-03" db="EMBL/GenBank/DDBJ databases">
        <title>Sequencing 23 genomes of Wallemia ichthyophaga.</title>
        <authorList>
            <person name="Gostincar C."/>
        </authorList>
    </citation>
    <scope>NUCLEOTIDE SEQUENCE [LARGE SCALE GENOMIC DNA]</scope>
    <source>
        <strain evidence="3 5">EXF-6200</strain>
        <strain evidence="2 4">EXF-8621</strain>
    </source>
</reference>
<sequence length="426" mass="47487">MKPESQLPNPKAESKRTLRSKIIPAFLLAAFLYCLSCADWPREMSSYFGRHGAHKDKYIEPLTFALDVLKKSPVLDTHLDLPIALREEFGLDFNAFNLSTPAPSPFPNHIDFKRTRKGLLGSASFSSFVECPVADKADTSVRDTLEQLDTVFLLEELYPDYIKIVHSAQELERLSHKKLGIMLSLEGAHQLGDSLGALRVYARMGIKYITLAHNCDNVFADAAVEGHRTNHGLSEIGKELVKELNRNGVLVDISHVSDETAHQAIDVNHGPLFWSHSGAREIYDHPRNVPDDLLVRLRDSPNDGVLQVVIAAADFMGDNSPTIIDAANHIDYIANFAGKSHVGIGSDFDGVPTTPYGLEDISTYPALFAELYKLGWTKADLAGLARNNFIRVLKKAERVSKELKRKQLPSMNLPPNRDDLLNHRNY</sequence>
<name>A0A4T0GNB4_WALIC</name>
<evidence type="ECO:0000313" key="2">
    <source>
        <dbReference type="EMBL" id="TIB15699.1"/>
    </source>
</evidence>
<organism evidence="3 5">
    <name type="scientific">Wallemia ichthyophaga</name>
    <dbReference type="NCBI Taxonomy" id="245174"/>
    <lineage>
        <taxon>Eukaryota</taxon>
        <taxon>Fungi</taxon>
        <taxon>Dikarya</taxon>
        <taxon>Basidiomycota</taxon>
        <taxon>Wallemiomycotina</taxon>
        <taxon>Wallemiomycetes</taxon>
        <taxon>Wallemiales</taxon>
        <taxon>Wallemiaceae</taxon>
        <taxon>Wallemia</taxon>
    </lineage>
</organism>
<dbReference type="SUPFAM" id="SSF51556">
    <property type="entry name" value="Metallo-dependent hydrolases"/>
    <property type="match status" value="1"/>
</dbReference>
<dbReference type="EC" id="3.4.13.19" evidence="1"/>
<dbReference type="Proteomes" id="UP000306954">
    <property type="component" value="Unassembled WGS sequence"/>
</dbReference>
<dbReference type="OMA" id="CDHPRNI"/>
<comment type="cofactor">
    <cofactor evidence="1">
        <name>Zn(2+)</name>
        <dbReference type="ChEBI" id="CHEBI:29105"/>
    </cofactor>
</comment>
<dbReference type="Gene3D" id="3.20.20.140">
    <property type="entry name" value="Metal-dependent hydrolases"/>
    <property type="match status" value="1"/>
</dbReference>
<dbReference type="AlphaFoldDB" id="A0A4T0GNB4"/>
<dbReference type="InterPro" id="IPR032466">
    <property type="entry name" value="Metal_Hydrolase"/>
</dbReference>
<dbReference type="Pfam" id="PF01244">
    <property type="entry name" value="Peptidase_M19"/>
    <property type="match status" value="1"/>
</dbReference>
<proteinExistence type="inferred from homology"/>
<keyword evidence="1" id="KW-0479">Metal-binding</keyword>
<evidence type="ECO:0000313" key="4">
    <source>
        <dbReference type="Proteomes" id="UP000306954"/>
    </source>
</evidence>
<keyword evidence="1" id="KW-0645">Protease</keyword>
<comment type="similarity">
    <text evidence="1">Belongs to the metallo-dependent hydrolases superfamily. Peptidase M19 family.</text>
</comment>